<dbReference type="PROSITE" id="PS50893">
    <property type="entry name" value="ABC_TRANSPORTER_2"/>
    <property type="match status" value="2"/>
</dbReference>
<dbReference type="EMBL" id="QXEV01000044">
    <property type="protein sequence ID" value="RIA64719.1"/>
    <property type="molecule type" value="Genomic_DNA"/>
</dbReference>
<evidence type="ECO:0000256" key="1">
    <source>
        <dbReference type="ARBA" id="ARBA00022741"/>
    </source>
</evidence>
<dbReference type="InParanoid" id="A0A397QV68"/>
<evidence type="ECO:0000256" key="2">
    <source>
        <dbReference type="ARBA" id="ARBA00022840"/>
    </source>
</evidence>
<dbReference type="SMART" id="SM00382">
    <property type="entry name" value="AAA"/>
    <property type="match status" value="2"/>
</dbReference>
<dbReference type="InterPro" id="IPR032524">
    <property type="entry name" value="ABC_tran_C"/>
</dbReference>
<keyword evidence="1" id="KW-0547">Nucleotide-binding</keyword>
<dbReference type="GO" id="GO:0005524">
    <property type="term" value="F:ATP binding"/>
    <property type="evidence" value="ECO:0007669"/>
    <property type="project" value="UniProtKB-KW"/>
</dbReference>
<dbReference type="Pfam" id="PF00005">
    <property type="entry name" value="ABC_tran"/>
    <property type="match status" value="2"/>
</dbReference>
<keyword evidence="6" id="KW-1185">Reference proteome</keyword>
<dbReference type="FunCoup" id="A0A397QV68">
    <property type="interactions" value="303"/>
</dbReference>
<accession>A0A397QV68</accession>
<evidence type="ECO:0000313" key="5">
    <source>
        <dbReference type="EMBL" id="RIA64719.1"/>
    </source>
</evidence>
<organism evidence="5 6">
    <name type="scientific">Anaeroplasma bactoclasticum</name>
    <dbReference type="NCBI Taxonomy" id="2088"/>
    <lineage>
        <taxon>Bacteria</taxon>
        <taxon>Bacillati</taxon>
        <taxon>Mycoplasmatota</taxon>
        <taxon>Mollicutes</taxon>
        <taxon>Anaeroplasmatales</taxon>
        <taxon>Anaeroplasmataceae</taxon>
        <taxon>Anaeroplasma</taxon>
    </lineage>
</organism>
<evidence type="ECO:0000256" key="3">
    <source>
        <dbReference type="SAM" id="Coils"/>
    </source>
</evidence>
<dbReference type="InterPro" id="IPR027417">
    <property type="entry name" value="P-loop_NTPase"/>
</dbReference>
<dbReference type="GO" id="GO:0003677">
    <property type="term" value="F:DNA binding"/>
    <property type="evidence" value="ECO:0007669"/>
    <property type="project" value="InterPro"/>
</dbReference>
<dbReference type="SUPFAM" id="SSF52540">
    <property type="entry name" value="P-loop containing nucleoside triphosphate hydrolases"/>
    <property type="match status" value="2"/>
</dbReference>
<dbReference type="GO" id="GO:0016887">
    <property type="term" value="F:ATP hydrolysis activity"/>
    <property type="evidence" value="ECO:0007669"/>
    <property type="project" value="InterPro"/>
</dbReference>
<dbReference type="PANTHER" id="PTHR42855">
    <property type="entry name" value="ABC TRANSPORTER ATP-BINDING SUBUNIT"/>
    <property type="match status" value="1"/>
</dbReference>
<dbReference type="AlphaFoldDB" id="A0A397QV68"/>
<feature type="domain" description="ABC transporter" evidence="4">
    <location>
        <begin position="3"/>
        <end position="216"/>
    </location>
</feature>
<reference evidence="5 6" key="1">
    <citation type="submission" date="2018-08" db="EMBL/GenBank/DDBJ databases">
        <title>Genomic Encyclopedia of Archaeal and Bacterial Type Strains, Phase II (KMG-II): from individual species to whole genera.</title>
        <authorList>
            <person name="Goeker M."/>
        </authorList>
    </citation>
    <scope>NUCLEOTIDE SEQUENCE [LARGE SCALE GENOMIC DNA]</scope>
    <source>
        <strain evidence="5 6">ATCC 27112</strain>
    </source>
</reference>
<dbReference type="InterPro" id="IPR003439">
    <property type="entry name" value="ABC_transporter-like_ATP-bd"/>
</dbReference>
<proteinExistence type="predicted"/>
<comment type="caution">
    <text evidence="5">The sequence shown here is derived from an EMBL/GenBank/DDBJ whole genome shotgun (WGS) entry which is preliminary data.</text>
</comment>
<feature type="coiled-coil region" evidence="3">
    <location>
        <begin position="516"/>
        <end position="574"/>
    </location>
</feature>
<dbReference type="Pfam" id="PF12848">
    <property type="entry name" value="ABC_tran_Xtn"/>
    <property type="match status" value="1"/>
</dbReference>
<evidence type="ECO:0000259" key="4">
    <source>
        <dbReference type="PROSITE" id="PS50893"/>
    </source>
</evidence>
<dbReference type="CDD" id="cd03221">
    <property type="entry name" value="ABCF_EF-3"/>
    <property type="match status" value="2"/>
</dbReference>
<dbReference type="Pfam" id="PF16326">
    <property type="entry name" value="ABC_tran_CTD"/>
    <property type="match status" value="1"/>
</dbReference>
<dbReference type="InterPro" id="IPR051309">
    <property type="entry name" value="ABCF_ATPase"/>
</dbReference>
<dbReference type="InterPro" id="IPR032781">
    <property type="entry name" value="ABC_tran_Xtn"/>
</dbReference>
<sequence>MNITFDNVTFKYIERKILDNASFSISDNDKIGIVGVNGTGKTTMLKLIMGDENPISGKIVISGGMRINYLKQDPKFDESKDLLSIVMEDSTKDAPIIEYEAKSILTKMGFLDLSITTKNFSGGQLKRLALAKVLVTPCDMLILDEPTNHLDNELILWLEKYLIKWKKGLLMVTHDRYFLQRVCNKMMELDFGKIYLYDANYDEFLSLKAERIEAEALAEKHLKQILRVEKEWMGRGVEARRTKNKARKERFKALSEIEFNEQKTMEFSSIETRLGKKLIYMKNGSKAFGDNVLFENFSFDLNRDDIIGIVGDNGAGKTTLFRILMGLDSLSSGELIKGETLKIGYFSQHLELIDPEIRVIDYIKDTANIIDTLDGKMDAETLLENFLFSRDLQYTKVKMLSGGEKRRLQLVRVLISNPNVLLFDEPTNDLDLYTLEILENYLMSFKGPILVVSHDRYFLDKICNKLFIFKSGTIEESLLSFSEYLNQNDKEGRVDEAIPKERVKTQRMPSALRKELENIEERMPKIEKEIEKLDTELKTISTDYKKLMELNDKKEELSKEYDKLMERYFELLEIKESYKVWIM</sequence>
<dbReference type="InterPro" id="IPR003593">
    <property type="entry name" value="AAA+_ATPase"/>
</dbReference>
<keyword evidence="2 5" id="KW-0067">ATP-binding</keyword>
<name>A0A397QV68_9MOLU</name>
<dbReference type="InterPro" id="IPR037118">
    <property type="entry name" value="Val-tRNA_synth_C_sf"/>
</dbReference>
<dbReference type="Gene3D" id="1.10.287.380">
    <property type="entry name" value="Valyl-tRNA synthetase, C-terminal domain"/>
    <property type="match status" value="1"/>
</dbReference>
<dbReference type="OrthoDB" id="9801441at2"/>
<keyword evidence="3" id="KW-0175">Coiled coil</keyword>
<dbReference type="Gene3D" id="3.40.50.300">
    <property type="entry name" value="P-loop containing nucleotide triphosphate hydrolases"/>
    <property type="match status" value="2"/>
</dbReference>
<dbReference type="InterPro" id="IPR017871">
    <property type="entry name" value="ABC_transporter-like_CS"/>
</dbReference>
<protein>
    <submittedName>
        <fullName evidence="5">ATP-binding cassette subfamily F protein uup</fullName>
    </submittedName>
</protein>
<dbReference type="Proteomes" id="UP000266506">
    <property type="component" value="Unassembled WGS sequence"/>
</dbReference>
<gene>
    <name evidence="5" type="ORF">EI71_01985</name>
</gene>
<dbReference type="PANTHER" id="PTHR42855:SF1">
    <property type="entry name" value="ABC TRANSPORTER DOMAIN-CONTAINING PROTEIN"/>
    <property type="match status" value="1"/>
</dbReference>
<feature type="domain" description="ABC transporter" evidence="4">
    <location>
        <begin position="279"/>
        <end position="496"/>
    </location>
</feature>
<dbReference type="PROSITE" id="PS00211">
    <property type="entry name" value="ABC_TRANSPORTER_1"/>
    <property type="match status" value="2"/>
</dbReference>
<evidence type="ECO:0000313" key="6">
    <source>
        <dbReference type="Proteomes" id="UP000266506"/>
    </source>
</evidence>